<dbReference type="Proteomes" id="UP001500956">
    <property type="component" value="Unassembled WGS sequence"/>
</dbReference>
<dbReference type="PANTHER" id="PTHR33979:SF2">
    <property type="entry name" value="PEPTIDASE M50B-LIKE-DOMAIN-CONTAINING PROTEIN"/>
    <property type="match status" value="1"/>
</dbReference>
<dbReference type="InterPro" id="IPR049500">
    <property type="entry name" value="Peptidase_M50B-like"/>
</dbReference>
<dbReference type="Pfam" id="PF13398">
    <property type="entry name" value="Peptidase_M50B"/>
    <property type="match status" value="1"/>
</dbReference>
<keyword evidence="2" id="KW-1133">Transmembrane helix</keyword>
<gene>
    <name evidence="3" type="ORF">GCM10023216_12590</name>
</gene>
<comment type="caution">
    <text evidence="3">The sequence shown here is derived from an EMBL/GenBank/DDBJ whole genome shotgun (WGS) entry which is preliminary data.</text>
</comment>
<evidence type="ECO:0000256" key="2">
    <source>
        <dbReference type="SAM" id="Phobius"/>
    </source>
</evidence>
<proteinExistence type="predicted"/>
<feature type="compositionally biased region" description="Low complexity" evidence="1">
    <location>
        <begin position="9"/>
        <end position="20"/>
    </location>
</feature>
<accession>A0ABP8Y8K8</accession>
<keyword evidence="2" id="KW-0472">Membrane</keyword>
<feature type="transmembrane region" description="Helical" evidence="2">
    <location>
        <begin position="182"/>
        <end position="200"/>
    </location>
</feature>
<evidence type="ECO:0000256" key="1">
    <source>
        <dbReference type="SAM" id="MobiDB-lite"/>
    </source>
</evidence>
<keyword evidence="2" id="KW-0812">Transmembrane</keyword>
<feature type="transmembrane region" description="Helical" evidence="2">
    <location>
        <begin position="130"/>
        <end position="152"/>
    </location>
</feature>
<feature type="transmembrane region" description="Helical" evidence="2">
    <location>
        <begin position="206"/>
        <end position="225"/>
    </location>
</feature>
<feature type="transmembrane region" description="Helical" evidence="2">
    <location>
        <begin position="253"/>
        <end position="275"/>
    </location>
</feature>
<protein>
    <submittedName>
        <fullName evidence="3">M50 family metallopeptidase</fullName>
    </submittedName>
</protein>
<organism evidence="3 4">
    <name type="scientific">Isoptericola chiayiensis</name>
    <dbReference type="NCBI Taxonomy" id="579446"/>
    <lineage>
        <taxon>Bacteria</taxon>
        <taxon>Bacillati</taxon>
        <taxon>Actinomycetota</taxon>
        <taxon>Actinomycetes</taxon>
        <taxon>Micrococcales</taxon>
        <taxon>Promicromonosporaceae</taxon>
        <taxon>Isoptericola</taxon>
    </lineage>
</organism>
<dbReference type="EMBL" id="BAABID010000006">
    <property type="protein sequence ID" value="GAA4724188.1"/>
    <property type="molecule type" value="Genomic_DNA"/>
</dbReference>
<name>A0ABP8Y8K8_9MICO</name>
<feature type="transmembrane region" description="Helical" evidence="2">
    <location>
        <begin position="158"/>
        <end position="175"/>
    </location>
</feature>
<evidence type="ECO:0000313" key="3">
    <source>
        <dbReference type="EMBL" id="GAA4724188.1"/>
    </source>
</evidence>
<evidence type="ECO:0000313" key="4">
    <source>
        <dbReference type="Proteomes" id="UP001500956"/>
    </source>
</evidence>
<keyword evidence="4" id="KW-1185">Reference proteome</keyword>
<feature type="region of interest" description="Disordered" evidence="1">
    <location>
        <begin position="1"/>
        <end position="23"/>
    </location>
</feature>
<sequence length="279" mass="29258">MGRAVVALPSRTHSRTSPRSGAADVPGVTWWNGPVDDFLATTGAVLAQIWTAATTPVDPPDRTVVLAAALVALAVVLVTPVWRVARHVVTIAHEGAHAVAAMLTGRRLDGIRLHSDTSGLTVTAGRPRGVGMVLTAFAGYVGPGLVGLGAAWLLRAGYAVGLLWLLVVLLALLLLKIRNWFGLWSVLVSGAALVGVSWWLEPAAQSTVAYAVTWFLLLGSVRPVLELQSQRSRGRARTSDADQLGRLTGVPGIVWVVVFALVTLTCLVVGAGWILGPAV</sequence>
<feature type="transmembrane region" description="Helical" evidence="2">
    <location>
        <begin position="64"/>
        <end position="82"/>
    </location>
</feature>
<dbReference type="PANTHER" id="PTHR33979">
    <property type="entry name" value="OS02G0221600 PROTEIN"/>
    <property type="match status" value="1"/>
</dbReference>
<reference evidence="4" key="1">
    <citation type="journal article" date="2019" name="Int. J. Syst. Evol. Microbiol.">
        <title>The Global Catalogue of Microorganisms (GCM) 10K type strain sequencing project: providing services to taxonomists for standard genome sequencing and annotation.</title>
        <authorList>
            <consortium name="The Broad Institute Genomics Platform"/>
            <consortium name="The Broad Institute Genome Sequencing Center for Infectious Disease"/>
            <person name="Wu L."/>
            <person name="Ma J."/>
        </authorList>
    </citation>
    <scope>NUCLEOTIDE SEQUENCE [LARGE SCALE GENOMIC DNA]</scope>
    <source>
        <strain evidence="4">JCM 18063</strain>
    </source>
</reference>